<feature type="domain" description="F-box" evidence="1">
    <location>
        <begin position="64"/>
        <end position="99"/>
    </location>
</feature>
<gene>
    <name evidence="2" type="ORF">T459_10574</name>
</gene>
<dbReference type="PANTHER" id="PTHR35546:SF117">
    <property type="entry name" value="F-BOX DOMAIN-CONTAINING PROTEIN"/>
    <property type="match status" value="1"/>
</dbReference>
<dbReference type="PANTHER" id="PTHR35546">
    <property type="entry name" value="F-BOX PROTEIN INTERACTION DOMAIN PROTEIN-RELATED"/>
    <property type="match status" value="1"/>
</dbReference>
<proteinExistence type="predicted"/>
<reference evidence="2 3" key="1">
    <citation type="journal article" date="2014" name="Nat. Genet.">
        <title>Genome sequence of the hot pepper provides insights into the evolution of pungency in Capsicum species.</title>
        <authorList>
            <person name="Kim S."/>
            <person name="Park M."/>
            <person name="Yeom S.I."/>
            <person name="Kim Y.M."/>
            <person name="Lee J.M."/>
            <person name="Lee H.A."/>
            <person name="Seo E."/>
            <person name="Choi J."/>
            <person name="Cheong K."/>
            <person name="Kim K.T."/>
            <person name="Jung K."/>
            <person name="Lee G.W."/>
            <person name="Oh S.K."/>
            <person name="Bae C."/>
            <person name="Kim S.B."/>
            <person name="Lee H.Y."/>
            <person name="Kim S.Y."/>
            <person name="Kim M.S."/>
            <person name="Kang B.C."/>
            <person name="Jo Y.D."/>
            <person name="Yang H.B."/>
            <person name="Jeong H.J."/>
            <person name="Kang W.H."/>
            <person name="Kwon J.K."/>
            <person name="Shin C."/>
            <person name="Lim J.Y."/>
            <person name="Park J.H."/>
            <person name="Huh J.H."/>
            <person name="Kim J.S."/>
            <person name="Kim B.D."/>
            <person name="Cohen O."/>
            <person name="Paran I."/>
            <person name="Suh M.C."/>
            <person name="Lee S.B."/>
            <person name="Kim Y.K."/>
            <person name="Shin Y."/>
            <person name="Noh S.J."/>
            <person name="Park J."/>
            <person name="Seo Y.S."/>
            <person name="Kwon S.Y."/>
            <person name="Kim H.A."/>
            <person name="Park J.M."/>
            <person name="Kim H.J."/>
            <person name="Choi S.B."/>
            <person name="Bosland P.W."/>
            <person name="Reeves G."/>
            <person name="Jo S.H."/>
            <person name="Lee B.W."/>
            <person name="Cho H.T."/>
            <person name="Choi H.S."/>
            <person name="Lee M.S."/>
            <person name="Yu Y."/>
            <person name="Do Choi Y."/>
            <person name="Park B.S."/>
            <person name="van Deynze A."/>
            <person name="Ashrafi H."/>
            <person name="Hill T."/>
            <person name="Kim W.T."/>
            <person name="Pai H.S."/>
            <person name="Ahn H.K."/>
            <person name="Yeam I."/>
            <person name="Giovannoni J.J."/>
            <person name="Rose J.K."/>
            <person name="Sorensen I."/>
            <person name="Lee S.J."/>
            <person name="Kim R.W."/>
            <person name="Choi I.Y."/>
            <person name="Choi B.S."/>
            <person name="Lim J.S."/>
            <person name="Lee Y.H."/>
            <person name="Choi D."/>
        </authorList>
    </citation>
    <scope>NUCLEOTIDE SEQUENCE [LARGE SCALE GENOMIC DNA]</scope>
    <source>
        <strain evidence="3">cv. CM334</strain>
    </source>
</reference>
<dbReference type="STRING" id="4072.A0A2G3A2M8"/>
<name>A0A2G3A2M8_CAPAN</name>
<dbReference type="EMBL" id="AYRZ02000003">
    <property type="protein sequence ID" value="PHT88468.1"/>
    <property type="molecule type" value="Genomic_DNA"/>
</dbReference>
<dbReference type="InterPro" id="IPR001810">
    <property type="entry name" value="F-box_dom"/>
</dbReference>
<sequence length="682" mass="79070">MISNDNATSSDSLYVDEYGVIKVSFTHCWSSERCTKPYRPLSSKNTIETEASSSESAQLIASNNDFLIEILLHLPTRCLLRLQTVSKQWLSIISSPQFRCLHTRRNARSSTSTIGLFLCQNPTFNFLSLRQEDFSAMSMMNERFSSIRKGKIICHVNSCNGLFCLDIKLSDGKREFYVYNLTTGKYRLIPQPDTIDEPHLVKTMNLAFDPEKPEDYHAVCVWLSVSGNQLRFAVYSLSTGVWRHSTECYDCNEYGGVDLCYYYGVFWNGAVHWVSQTAPFLRFEIGNCAFRSMPTTPIVEGQWHRNIEYFGESGGHLHLIDLNPHPSMQFDILELEVNYSGWFVKYHVNLDFLPNLYPVMVNQEVNPPEEYAYSNVFSTICFLEDEKDKAMLLLSLPGKIILYNLGNRMIKELADVKPASFRLFIDGARYDGFEIPNCRCISAIERSINLIYSTCNLTIREFVAKRVFPSSKETTKYDVAVWHKAAIGKLLWNTCAKKDKLWVQWVYCYKMEGIEIYLWDVPKKASWVIQKILQATKYFHKAGIDVNDVAGMETFSTKQLYINLRGQFPKVHWRKLVCNNMGLPRWIFILRLAILGRLLSWIGIVRDPKEWNEEISWTVTYARESSHKAEVYRMLLAATIYHVRRERNSRVFHSKRHASVHIIRHIIQEVHVKAAMKHRTAH</sequence>
<dbReference type="SUPFAM" id="SSF81383">
    <property type="entry name" value="F-box domain"/>
    <property type="match status" value="1"/>
</dbReference>
<organism evidence="2 3">
    <name type="scientific">Capsicum annuum</name>
    <name type="common">Capsicum pepper</name>
    <dbReference type="NCBI Taxonomy" id="4072"/>
    <lineage>
        <taxon>Eukaryota</taxon>
        <taxon>Viridiplantae</taxon>
        <taxon>Streptophyta</taxon>
        <taxon>Embryophyta</taxon>
        <taxon>Tracheophyta</taxon>
        <taxon>Spermatophyta</taxon>
        <taxon>Magnoliopsida</taxon>
        <taxon>eudicotyledons</taxon>
        <taxon>Gunneridae</taxon>
        <taxon>Pentapetalae</taxon>
        <taxon>asterids</taxon>
        <taxon>lamiids</taxon>
        <taxon>Solanales</taxon>
        <taxon>Solanaceae</taxon>
        <taxon>Solanoideae</taxon>
        <taxon>Capsiceae</taxon>
        <taxon>Capsicum</taxon>
    </lineage>
</organism>
<evidence type="ECO:0000313" key="3">
    <source>
        <dbReference type="Proteomes" id="UP000222542"/>
    </source>
</evidence>
<dbReference type="OMA" id="DCNEYGG"/>
<dbReference type="Proteomes" id="UP000222542">
    <property type="component" value="Unassembled WGS sequence"/>
</dbReference>
<evidence type="ECO:0000259" key="1">
    <source>
        <dbReference type="Pfam" id="PF00646"/>
    </source>
</evidence>
<comment type="caution">
    <text evidence="2">The sequence shown here is derived from an EMBL/GenBank/DDBJ whole genome shotgun (WGS) entry which is preliminary data.</text>
</comment>
<protein>
    <recommendedName>
        <fullName evidence="1">F-box domain-containing protein</fullName>
    </recommendedName>
</protein>
<accession>A0A2G3A2M8</accession>
<evidence type="ECO:0000313" key="2">
    <source>
        <dbReference type="EMBL" id="PHT88468.1"/>
    </source>
</evidence>
<reference evidence="2 3" key="2">
    <citation type="journal article" date="2017" name="Genome Biol.">
        <title>New reference genome sequences of hot pepper reveal the massive evolution of plant disease-resistance genes by retroduplication.</title>
        <authorList>
            <person name="Kim S."/>
            <person name="Park J."/>
            <person name="Yeom S.I."/>
            <person name="Kim Y.M."/>
            <person name="Seo E."/>
            <person name="Kim K.T."/>
            <person name="Kim M.S."/>
            <person name="Lee J.M."/>
            <person name="Cheong K."/>
            <person name="Shin H.S."/>
            <person name="Kim S.B."/>
            <person name="Han K."/>
            <person name="Lee J."/>
            <person name="Park M."/>
            <person name="Lee H.A."/>
            <person name="Lee H.Y."/>
            <person name="Lee Y."/>
            <person name="Oh S."/>
            <person name="Lee J.H."/>
            <person name="Choi E."/>
            <person name="Choi E."/>
            <person name="Lee S.E."/>
            <person name="Jeon J."/>
            <person name="Kim H."/>
            <person name="Choi G."/>
            <person name="Song H."/>
            <person name="Lee J."/>
            <person name="Lee S.C."/>
            <person name="Kwon J.K."/>
            <person name="Lee H.Y."/>
            <person name="Koo N."/>
            <person name="Hong Y."/>
            <person name="Kim R.W."/>
            <person name="Kang W.H."/>
            <person name="Huh J.H."/>
            <person name="Kang B.C."/>
            <person name="Yang T.J."/>
            <person name="Lee Y.H."/>
            <person name="Bennetzen J.L."/>
            <person name="Choi D."/>
        </authorList>
    </citation>
    <scope>NUCLEOTIDE SEQUENCE [LARGE SCALE GENOMIC DNA]</scope>
    <source>
        <strain evidence="3">cv. CM334</strain>
    </source>
</reference>
<dbReference type="InterPro" id="IPR036047">
    <property type="entry name" value="F-box-like_dom_sf"/>
</dbReference>
<dbReference type="Gramene" id="PHT88468">
    <property type="protein sequence ID" value="PHT88468"/>
    <property type="gene ID" value="T459_10574"/>
</dbReference>
<dbReference type="Pfam" id="PF00646">
    <property type="entry name" value="F-box"/>
    <property type="match status" value="1"/>
</dbReference>
<keyword evidence="3" id="KW-1185">Reference proteome</keyword>
<dbReference type="InterPro" id="IPR055290">
    <property type="entry name" value="At3g26010-like"/>
</dbReference>
<dbReference type="AlphaFoldDB" id="A0A2G3A2M8"/>